<proteinExistence type="predicted"/>
<gene>
    <name evidence="1" type="ORF">Rifp1Sym_bz00010</name>
</gene>
<dbReference type="AlphaFoldDB" id="G2DEE1"/>
<evidence type="ECO:0000313" key="2">
    <source>
        <dbReference type="Proteomes" id="UP000004491"/>
    </source>
</evidence>
<name>G2DEE1_9GAMM</name>
<dbReference type="Proteomes" id="UP000004491">
    <property type="component" value="Unassembled WGS sequence"/>
</dbReference>
<organism evidence="1 2">
    <name type="scientific">endosymbiont of Riftia pachyptila</name>
    <name type="common">vent Ph05</name>
    <dbReference type="NCBI Taxonomy" id="1048808"/>
    <lineage>
        <taxon>Bacteria</taxon>
        <taxon>Pseudomonadati</taxon>
        <taxon>Pseudomonadota</taxon>
        <taxon>Gammaproteobacteria</taxon>
        <taxon>sulfur-oxidizing symbionts</taxon>
    </lineage>
</organism>
<evidence type="ECO:0000313" key="1">
    <source>
        <dbReference type="EMBL" id="EGV50995.1"/>
    </source>
</evidence>
<sequence>MFCRGLGNNSNTRIDMMYHKALSGVLAGSLALMAGCASQPDEVSAAYVSPVKYMNYDCEQITFEMDYVSKRTINLYSKLKDKADSDAVQMGVGLVLFWPALLFLEGGDGPEAVEYANLKGEFEALRSTAREKHCSMASLPPPPEEIIQKRVEEEKASQQQQNSIDI</sequence>
<keyword evidence="1" id="KW-0449">Lipoprotein</keyword>
<accession>G2DEE1</accession>
<dbReference type="EMBL" id="AFOC01000053">
    <property type="protein sequence ID" value="EGV50995.1"/>
    <property type="molecule type" value="Genomic_DNA"/>
</dbReference>
<keyword evidence="2" id="KW-1185">Reference proteome</keyword>
<comment type="caution">
    <text evidence="1">The sequence shown here is derived from an EMBL/GenBank/DDBJ whole genome shotgun (WGS) entry which is preliminary data.</text>
</comment>
<reference evidence="1" key="1">
    <citation type="journal article" date="2011" name="ISME J.">
        <title>The endosymbionts of the deep-sea tubeworms Riftia pachyptila and Tevnia jerichonana share an identical physiology as revealed by proteogenomic analyses.</title>
        <authorList>
            <person name="Gardebrecht A."/>
            <person name="Markert S."/>
            <person name="Felbeck H."/>
            <person name="Thuermer A."/>
            <person name="Albrecht D."/>
            <person name="Wollherr A."/>
            <person name="Kabisch J."/>
            <person name="Lehmann R."/>
            <person name="Daniel R."/>
            <person name="Liesegang H."/>
            <person name="Hecker M."/>
            <person name="Sievert S.M."/>
            <person name="Schweder T."/>
        </authorList>
    </citation>
    <scope>NUCLEOTIDE SEQUENCE [LARGE SCALE GENOMIC DNA]</scope>
</reference>
<protein>
    <submittedName>
        <fullName evidence="1">Putative lipoprotein</fullName>
    </submittedName>
</protein>